<dbReference type="EC" id="2.8.1.12" evidence="4"/>
<dbReference type="OrthoDB" id="5531344at2759"/>
<organism evidence="5 6">
    <name type="scientific">Polysphondylium violaceum</name>
    <dbReference type="NCBI Taxonomy" id="133409"/>
    <lineage>
        <taxon>Eukaryota</taxon>
        <taxon>Amoebozoa</taxon>
        <taxon>Evosea</taxon>
        <taxon>Eumycetozoa</taxon>
        <taxon>Dictyostelia</taxon>
        <taxon>Dictyosteliales</taxon>
        <taxon>Dictyosteliaceae</taxon>
        <taxon>Polysphondylium</taxon>
    </lineage>
</organism>
<protein>
    <recommendedName>
        <fullName evidence="4">Molybdopterin synthase catalytic subunit</fullName>
        <ecNumber evidence="4">2.8.1.12</ecNumber>
    </recommendedName>
    <alternativeName>
        <fullName evidence="4">Molybdenum cofactor synthesis protein 2 large subunit</fullName>
    </alternativeName>
    <alternativeName>
        <fullName evidence="4">Molybdenum cofactor synthesis protein 2B</fullName>
        <shortName evidence="4">MOCS2B</shortName>
    </alternativeName>
</protein>
<name>A0A8J4PVC1_9MYCE</name>
<feature type="binding site" evidence="4">
    <location>
        <position position="117"/>
    </location>
    <ligand>
        <name>substrate</name>
    </ligand>
</feature>
<proteinExistence type="inferred from homology"/>
<evidence type="ECO:0000313" key="6">
    <source>
        <dbReference type="Proteomes" id="UP000695562"/>
    </source>
</evidence>
<dbReference type="CDD" id="cd00756">
    <property type="entry name" value="MoaE"/>
    <property type="match status" value="1"/>
</dbReference>
<evidence type="ECO:0000313" key="5">
    <source>
        <dbReference type="EMBL" id="KAF2074362.1"/>
    </source>
</evidence>
<evidence type="ECO:0000256" key="1">
    <source>
        <dbReference type="ARBA" id="ARBA00022490"/>
    </source>
</evidence>
<comment type="similarity">
    <text evidence="4">Belongs to the MoaE family. MOCS2B subfamily.</text>
</comment>
<dbReference type="InterPro" id="IPR036563">
    <property type="entry name" value="MoaE_sf"/>
</dbReference>
<comment type="caution">
    <text evidence="5">The sequence shown here is derived from an EMBL/GenBank/DDBJ whole genome shotgun (WGS) entry which is preliminary data.</text>
</comment>
<comment type="function">
    <text evidence="4">Catalytic subunit of the molybdopterin synthase complex, a complex that catalyzes the conversion of precursor Z into molybdopterin. Acts by mediating the incorporation of 2 sulfur atoms from thiocarboxylated MOCS2A into precursor Z to generate a dithiolene group.</text>
</comment>
<dbReference type="SUPFAM" id="SSF54690">
    <property type="entry name" value="Molybdopterin synthase subunit MoaE"/>
    <property type="match status" value="1"/>
</dbReference>
<dbReference type="InterPro" id="IPR003448">
    <property type="entry name" value="Mopterin_biosynth_MoaE"/>
</dbReference>
<dbReference type="EMBL" id="AJWJ01000151">
    <property type="protein sequence ID" value="KAF2074362.1"/>
    <property type="molecule type" value="Genomic_DNA"/>
</dbReference>
<dbReference type="Gene3D" id="3.90.1170.40">
    <property type="entry name" value="Molybdopterin biosynthesis MoaE subunit"/>
    <property type="match status" value="1"/>
</dbReference>
<comment type="subunit">
    <text evidence="4">Heterotetramer; composed of 2 small (MOCS2A) and 2 large (MOCS2B) subunits.</text>
</comment>
<dbReference type="InterPro" id="IPR028888">
    <property type="entry name" value="MOCS2B_euk"/>
</dbReference>
<dbReference type="AlphaFoldDB" id="A0A8J4PVC1"/>
<dbReference type="UniPathway" id="UPA00344"/>
<dbReference type="GO" id="GO:0030366">
    <property type="term" value="F:molybdopterin synthase activity"/>
    <property type="evidence" value="ECO:0007669"/>
    <property type="project" value="UniProtKB-UniRule"/>
</dbReference>
<reference evidence="5" key="1">
    <citation type="submission" date="2020-01" db="EMBL/GenBank/DDBJ databases">
        <title>Development of genomics and gene disruption for Polysphondylium violaceum indicates a role for the polyketide synthase stlB in stalk morphogenesis.</title>
        <authorList>
            <person name="Narita B."/>
            <person name="Kawabe Y."/>
            <person name="Kin K."/>
            <person name="Saito T."/>
            <person name="Gibbs R."/>
            <person name="Kuspa A."/>
            <person name="Muzny D."/>
            <person name="Queller D."/>
            <person name="Richards S."/>
            <person name="Strassman J."/>
            <person name="Sucgang R."/>
            <person name="Worley K."/>
            <person name="Schaap P."/>
        </authorList>
    </citation>
    <scope>NUCLEOTIDE SEQUENCE</scope>
    <source>
        <strain evidence="5">QSvi11</strain>
    </source>
</reference>
<comment type="pathway">
    <text evidence="4">Cofactor biosynthesis; molybdopterin biosynthesis.</text>
</comment>
<evidence type="ECO:0000256" key="4">
    <source>
        <dbReference type="HAMAP-Rule" id="MF_03052"/>
    </source>
</evidence>
<accession>A0A8J4PVC1</accession>
<dbReference type="HAMAP" id="MF_03052">
    <property type="entry name" value="MOC2B"/>
    <property type="match status" value="1"/>
</dbReference>
<comment type="catalytic activity">
    <reaction evidence="4">
        <text>2 [molybdopterin-synthase sulfur-carrier protein]-C-terminal-Gly-aminoethanethioate + cyclic pyranopterin phosphate + H2O = molybdopterin + 2 [molybdopterin-synthase sulfur-carrier protein]-C-terminal Gly-Gly + 2 H(+)</text>
        <dbReference type="Rhea" id="RHEA:26333"/>
        <dbReference type="Rhea" id="RHEA-COMP:12202"/>
        <dbReference type="Rhea" id="RHEA-COMP:19907"/>
        <dbReference type="ChEBI" id="CHEBI:15377"/>
        <dbReference type="ChEBI" id="CHEBI:15378"/>
        <dbReference type="ChEBI" id="CHEBI:58698"/>
        <dbReference type="ChEBI" id="CHEBI:59648"/>
        <dbReference type="ChEBI" id="CHEBI:90778"/>
        <dbReference type="ChEBI" id="CHEBI:232372"/>
        <dbReference type="EC" id="2.8.1.12"/>
    </reaction>
</comment>
<keyword evidence="6" id="KW-1185">Reference proteome</keyword>
<evidence type="ECO:0000256" key="3">
    <source>
        <dbReference type="ARBA" id="ARBA00023150"/>
    </source>
</evidence>
<keyword evidence="3 4" id="KW-0501">Molybdenum cofactor biosynthesis</keyword>
<evidence type="ECO:0000256" key="2">
    <source>
        <dbReference type="ARBA" id="ARBA00022679"/>
    </source>
</evidence>
<keyword evidence="1 4" id="KW-0963">Cytoplasm</keyword>
<gene>
    <name evidence="5" type="ORF">CYY_004338</name>
</gene>
<keyword evidence="2 4" id="KW-0808">Transferase</keyword>
<feature type="binding site" evidence="4">
    <location>
        <begin position="101"/>
        <end position="102"/>
    </location>
    <ligand>
        <name>substrate</name>
    </ligand>
</feature>
<dbReference type="Proteomes" id="UP000695562">
    <property type="component" value="Unassembled WGS sequence"/>
</dbReference>
<feature type="binding site" evidence="4">
    <location>
        <begin position="124"/>
        <end position="126"/>
    </location>
    <ligand>
        <name>substrate</name>
    </ligand>
</feature>
<dbReference type="GO" id="GO:0006777">
    <property type="term" value="P:Mo-molybdopterin cofactor biosynthetic process"/>
    <property type="evidence" value="ECO:0007669"/>
    <property type="project" value="UniProtKB-UniRule"/>
</dbReference>
<sequence>MRYVLISHEKIDIESCINKVKSDSAGAISSFIGTTRDEFNGKKVIKLEYEAYESMALSEINKVCDTIESKYNDIKHIVIIHRIGDVPVGESSIVIFISSAHRSSSLEAVHYAIDTIKSIAPIWKKEYYSDGSIWKGNCESCHYH</sequence>
<dbReference type="FunFam" id="3.90.1170.40:FF:000002">
    <property type="entry name" value="Molybdopterin synthase catalytic subunit"/>
    <property type="match status" value="1"/>
</dbReference>
<dbReference type="Pfam" id="PF02391">
    <property type="entry name" value="MoaE"/>
    <property type="match status" value="1"/>
</dbReference>
<dbReference type="PANTHER" id="PTHR23404">
    <property type="entry name" value="MOLYBDOPTERIN SYNTHASE RELATED"/>
    <property type="match status" value="1"/>
</dbReference>
<dbReference type="GO" id="GO:1990140">
    <property type="term" value="C:molybdopterin synthase complex"/>
    <property type="evidence" value="ECO:0007669"/>
    <property type="project" value="UniProtKB-UniRule"/>
</dbReference>
<comment type="subcellular location">
    <subcellularLocation>
        <location evidence="4">Cytoplasm</location>
    </subcellularLocation>
</comment>